<dbReference type="GO" id="GO:0006508">
    <property type="term" value="P:proteolysis"/>
    <property type="evidence" value="ECO:0007669"/>
    <property type="project" value="UniProtKB-KW"/>
</dbReference>
<evidence type="ECO:0000256" key="7">
    <source>
        <dbReference type="ARBA" id="ARBA00022989"/>
    </source>
</evidence>
<keyword evidence="8 9" id="KW-0472">Membrane</keyword>
<keyword evidence="5 9" id="KW-0064">Aspartyl protease</keyword>
<comment type="pathway">
    <text evidence="9">Protein modification; lipoprotein biosynthesis (signal peptide cleavage).</text>
</comment>
<proteinExistence type="inferred from homology"/>
<dbReference type="GO" id="GO:0004190">
    <property type="term" value="F:aspartic-type endopeptidase activity"/>
    <property type="evidence" value="ECO:0007669"/>
    <property type="project" value="UniProtKB-UniRule"/>
</dbReference>
<comment type="similarity">
    <text evidence="1 9 10">Belongs to the peptidase A8 family.</text>
</comment>
<feature type="transmembrane region" description="Helical" evidence="9">
    <location>
        <begin position="79"/>
        <end position="98"/>
    </location>
</feature>
<keyword evidence="12" id="KW-1185">Reference proteome</keyword>
<evidence type="ECO:0000256" key="8">
    <source>
        <dbReference type="ARBA" id="ARBA00023136"/>
    </source>
</evidence>
<evidence type="ECO:0000256" key="6">
    <source>
        <dbReference type="ARBA" id="ARBA00022801"/>
    </source>
</evidence>
<dbReference type="EC" id="3.4.23.36" evidence="9"/>
<dbReference type="EMBL" id="SSSM01000004">
    <property type="protein sequence ID" value="THG31012.1"/>
    <property type="molecule type" value="Genomic_DNA"/>
</dbReference>
<feature type="transmembrane region" description="Helical" evidence="9">
    <location>
        <begin position="15"/>
        <end position="39"/>
    </location>
</feature>
<dbReference type="UniPathway" id="UPA00665"/>
<keyword evidence="7 9" id="KW-1133">Transmembrane helix</keyword>
<evidence type="ECO:0000256" key="4">
    <source>
        <dbReference type="ARBA" id="ARBA00022692"/>
    </source>
</evidence>
<feature type="transmembrane region" description="Helical" evidence="9">
    <location>
        <begin position="51"/>
        <end position="72"/>
    </location>
</feature>
<evidence type="ECO:0000256" key="9">
    <source>
        <dbReference type="HAMAP-Rule" id="MF_00161"/>
    </source>
</evidence>
<keyword evidence="4 9" id="KW-0812">Transmembrane</keyword>
<organism evidence="11 12">
    <name type="scientific">Naasia lichenicola</name>
    <dbReference type="NCBI Taxonomy" id="2565933"/>
    <lineage>
        <taxon>Bacteria</taxon>
        <taxon>Bacillati</taxon>
        <taxon>Actinomycetota</taxon>
        <taxon>Actinomycetes</taxon>
        <taxon>Micrococcales</taxon>
        <taxon>Microbacteriaceae</taxon>
        <taxon>Naasia</taxon>
    </lineage>
</organism>
<gene>
    <name evidence="9" type="primary">lspA</name>
    <name evidence="11" type="ORF">E6C64_10450</name>
</gene>
<dbReference type="Proteomes" id="UP000309133">
    <property type="component" value="Unassembled WGS sequence"/>
</dbReference>
<dbReference type="InterPro" id="IPR001872">
    <property type="entry name" value="Peptidase_A8"/>
</dbReference>
<accession>A0A4S4FMC2</accession>
<dbReference type="GO" id="GO:0005886">
    <property type="term" value="C:plasma membrane"/>
    <property type="evidence" value="ECO:0007669"/>
    <property type="project" value="UniProtKB-SubCell"/>
</dbReference>
<evidence type="ECO:0000256" key="2">
    <source>
        <dbReference type="ARBA" id="ARBA00022475"/>
    </source>
</evidence>
<evidence type="ECO:0000313" key="11">
    <source>
        <dbReference type="EMBL" id="THG31012.1"/>
    </source>
</evidence>
<dbReference type="RefSeq" id="WP_136427421.1">
    <property type="nucleotide sequence ID" value="NZ_SSSM01000004.1"/>
</dbReference>
<reference evidence="11 12" key="1">
    <citation type="submission" date="2019-04" db="EMBL/GenBank/DDBJ databases">
        <authorList>
            <person name="Jiang L."/>
        </authorList>
    </citation>
    <scope>NUCLEOTIDE SEQUENCE [LARGE SCALE GENOMIC DNA]</scope>
    <source>
        <strain evidence="11 12">YIM 131853</strain>
    </source>
</reference>
<comment type="catalytic activity">
    <reaction evidence="9">
        <text>Release of signal peptides from bacterial membrane prolipoproteins. Hydrolyzes -Xaa-Yaa-Zaa-|-(S,diacylglyceryl)Cys-, in which Xaa is hydrophobic (preferably Leu), and Yaa (Ala or Ser) and Zaa (Gly or Ala) have small, neutral side chains.</text>
        <dbReference type="EC" id="3.4.23.36"/>
    </reaction>
</comment>
<keyword evidence="3 9" id="KW-0645">Protease</keyword>
<protein>
    <recommendedName>
        <fullName evidence="9">Lipoprotein signal peptidase</fullName>
        <ecNumber evidence="9">3.4.23.36</ecNumber>
    </recommendedName>
    <alternativeName>
        <fullName evidence="9">Prolipoprotein signal peptidase</fullName>
    </alternativeName>
    <alternativeName>
        <fullName evidence="9">Signal peptidase II</fullName>
        <shortName evidence="9">SPase II</shortName>
    </alternativeName>
</protein>
<evidence type="ECO:0000313" key="12">
    <source>
        <dbReference type="Proteomes" id="UP000309133"/>
    </source>
</evidence>
<dbReference type="OrthoDB" id="4308908at2"/>
<comment type="caution">
    <text evidence="11">The sequence shown here is derived from an EMBL/GenBank/DDBJ whole genome shotgun (WGS) entry which is preliminary data.</text>
</comment>
<dbReference type="Pfam" id="PF01252">
    <property type="entry name" value="Peptidase_A8"/>
    <property type="match status" value="1"/>
</dbReference>
<dbReference type="PANTHER" id="PTHR33695:SF1">
    <property type="entry name" value="LIPOPROTEIN SIGNAL PEPTIDASE"/>
    <property type="match status" value="1"/>
</dbReference>
<evidence type="ECO:0000256" key="10">
    <source>
        <dbReference type="RuleBase" id="RU004181"/>
    </source>
</evidence>
<sequence length="163" mass="17271">MTAVLATVIDQLTKWWALVTFADGHILGLLPGVSLRLVFNPGVAFGLGAEFGAPLVIGLFLVLSGLVIWVVVRIRRREGALGTLALAAAAGGGVGNLIDRVFRAEAAPLSGHVVDFIAIEWFAILNVADIFTTCGIALWAISSAIGPRDDRTRPRKEGQKSEI</sequence>
<feature type="active site" evidence="9">
    <location>
        <position position="115"/>
    </location>
</feature>
<evidence type="ECO:0000256" key="5">
    <source>
        <dbReference type="ARBA" id="ARBA00022750"/>
    </source>
</evidence>
<dbReference type="PRINTS" id="PR00781">
    <property type="entry name" value="LIPOSIGPTASE"/>
</dbReference>
<evidence type="ECO:0000256" key="3">
    <source>
        <dbReference type="ARBA" id="ARBA00022670"/>
    </source>
</evidence>
<evidence type="ECO:0000256" key="1">
    <source>
        <dbReference type="ARBA" id="ARBA00006139"/>
    </source>
</evidence>
<name>A0A4S4FMC2_9MICO</name>
<comment type="function">
    <text evidence="9">This protein specifically catalyzes the removal of signal peptides from prolipoproteins.</text>
</comment>
<dbReference type="AlphaFoldDB" id="A0A4S4FMC2"/>
<dbReference type="HAMAP" id="MF_00161">
    <property type="entry name" value="LspA"/>
    <property type="match status" value="1"/>
</dbReference>
<keyword evidence="2 9" id="KW-1003">Cell membrane</keyword>
<comment type="subcellular location">
    <subcellularLocation>
        <location evidence="9">Cell membrane</location>
        <topology evidence="9">Multi-pass membrane protein</topology>
    </subcellularLocation>
</comment>
<dbReference type="PANTHER" id="PTHR33695">
    <property type="entry name" value="LIPOPROTEIN SIGNAL PEPTIDASE"/>
    <property type="match status" value="1"/>
</dbReference>
<feature type="active site" evidence="9">
    <location>
        <position position="129"/>
    </location>
</feature>
<feature type="transmembrane region" description="Helical" evidence="9">
    <location>
        <begin position="118"/>
        <end position="141"/>
    </location>
</feature>
<keyword evidence="6 9" id="KW-0378">Hydrolase</keyword>